<evidence type="ECO:0000256" key="10">
    <source>
        <dbReference type="ARBA" id="ARBA00023310"/>
    </source>
</evidence>
<dbReference type="InterPro" id="IPR000568">
    <property type="entry name" value="ATP_synth_F0_asu"/>
</dbReference>
<dbReference type="EMBL" id="AGFM01000043">
    <property type="protein sequence ID" value="EHJ60157.1"/>
    <property type="molecule type" value="Genomic_DNA"/>
</dbReference>
<dbReference type="eggNOG" id="COG0356">
    <property type="taxonomic scope" value="Bacteria"/>
</dbReference>
<evidence type="ECO:0000256" key="11">
    <source>
        <dbReference type="HAMAP-Rule" id="MF_01393"/>
    </source>
</evidence>
<evidence type="ECO:0000256" key="5">
    <source>
        <dbReference type="ARBA" id="ARBA00022692"/>
    </source>
</evidence>
<feature type="transmembrane region" description="Helical" evidence="11">
    <location>
        <begin position="104"/>
        <end position="128"/>
    </location>
</feature>
<dbReference type="GO" id="GO:0046933">
    <property type="term" value="F:proton-transporting ATP synthase activity, rotational mechanism"/>
    <property type="evidence" value="ECO:0007669"/>
    <property type="project" value="UniProtKB-UniRule"/>
</dbReference>
<dbReference type="SUPFAM" id="SSF81336">
    <property type="entry name" value="F1F0 ATP synthase subunit A"/>
    <property type="match status" value="1"/>
</dbReference>
<evidence type="ECO:0000256" key="2">
    <source>
        <dbReference type="ARBA" id="ARBA00006810"/>
    </source>
</evidence>
<evidence type="ECO:0000256" key="7">
    <source>
        <dbReference type="ARBA" id="ARBA00022989"/>
    </source>
</evidence>
<feature type="transmembrane region" description="Helical" evidence="11">
    <location>
        <begin position="51"/>
        <end position="69"/>
    </location>
</feature>
<keyword evidence="14" id="KW-1185">Reference proteome</keyword>
<feature type="transmembrane region" description="Helical" evidence="11">
    <location>
        <begin position="166"/>
        <end position="186"/>
    </location>
</feature>
<dbReference type="PATRIC" id="fig|1088721.3.peg.2829"/>
<dbReference type="Gene3D" id="1.20.120.220">
    <property type="entry name" value="ATP synthase, F0 complex, subunit A"/>
    <property type="match status" value="1"/>
</dbReference>
<dbReference type="AlphaFoldDB" id="G6EEU2"/>
<feature type="transmembrane region" description="Helical" evidence="11">
    <location>
        <begin position="198"/>
        <end position="222"/>
    </location>
</feature>
<feature type="transmembrane region" description="Helical" evidence="11">
    <location>
        <begin position="228"/>
        <end position="252"/>
    </location>
</feature>
<evidence type="ECO:0000256" key="12">
    <source>
        <dbReference type="RuleBase" id="RU000483"/>
    </source>
</evidence>
<keyword evidence="9 11" id="KW-0472">Membrane</keyword>
<comment type="subcellular location">
    <subcellularLocation>
        <location evidence="11 12">Cell membrane</location>
        <topology evidence="11 12">Multi-pass membrane protein</topology>
    </subcellularLocation>
    <subcellularLocation>
        <location evidence="1">Membrane</location>
        <topology evidence="1">Multi-pass membrane protein</topology>
    </subcellularLocation>
</comment>
<protein>
    <recommendedName>
        <fullName evidence="11 12">ATP synthase subunit a</fullName>
    </recommendedName>
    <alternativeName>
        <fullName evidence="11">ATP synthase F0 sector subunit a</fullName>
    </alternativeName>
    <alternativeName>
        <fullName evidence="11">F-ATPase subunit 6</fullName>
    </alternativeName>
</protein>
<comment type="caution">
    <text evidence="13">The sequence shown here is derived from an EMBL/GenBank/DDBJ whole genome shotgun (WGS) entry which is preliminary data.</text>
</comment>
<keyword evidence="6 11" id="KW-0375">Hydrogen ion transport</keyword>
<dbReference type="Proteomes" id="UP000004030">
    <property type="component" value="Unassembled WGS sequence"/>
</dbReference>
<evidence type="ECO:0000256" key="3">
    <source>
        <dbReference type="ARBA" id="ARBA00022448"/>
    </source>
</evidence>
<dbReference type="PANTHER" id="PTHR11410">
    <property type="entry name" value="ATP SYNTHASE SUBUNIT A"/>
    <property type="match status" value="1"/>
</dbReference>
<comment type="similarity">
    <text evidence="2 11 12">Belongs to the ATPase A chain family.</text>
</comment>
<dbReference type="PRINTS" id="PR00123">
    <property type="entry name" value="ATPASEA"/>
</dbReference>
<evidence type="ECO:0000256" key="4">
    <source>
        <dbReference type="ARBA" id="ARBA00022547"/>
    </source>
</evidence>
<gene>
    <name evidence="11" type="primary">atpB</name>
    <name evidence="13" type="ORF">NSU_2863</name>
</gene>
<keyword evidence="10 11" id="KW-0066">ATP synthesis</keyword>
<feature type="transmembrane region" description="Helical" evidence="11">
    <location>
        <begin position="140"/>
        <end position="160"/>
    </location>
</feature>
<dbReference type="GO" id="GO:0045259">
    <property type="term" value="C:proton-transporting ATP synthase complex"/>
    <property type="evidence" value="ECO:0007669"/>
    <property type="project" value="UniProtKB-KW"/>
</dbReference>
<dbReference type="CDD" id="cd00310">
    <property type="entry name" value="ATP-synt_Fo_a_6"/>
    <property type="match status" value="1"/>
</dbReference>
<keyword evidence="3 11" id="KW-0813">Transport</keyword>
<dbReference type="InterPro" id="IPR045083">
    <property type="entry name" value="ATP_synth_F0_asu_bact/mt"/>
</dbReference>
<reference evidence="13 14" key="1">
    <citation type="journal article" date="2012" name="J. Bacteriol.">
        <title>Genome sequence of benzo(a)pyrene-degrading bacterium Novosphingobium pentaromativorans US6-1.</title>
        <authorList>
            <person name="Luo Y.R."/>
            <person name="Kang S.G."/>
            <person name="Kim S.J."/>
            <person name="Kim M.R."/>
            <person name="Li N."/>
            <person name="Lee J.H."/>
            <person name="Kwon K.K."/>
        </authorList>
    </citation>
    <scope>NUCLEOTIDE SEQUENCE [LARGE SCALE GENOMIC DNA]</scope>
    <source>
        <strain evidence="13 14">US6-1</strain>
    </source>
</reference>
<accession>G6EEU2</accession>
<evidence type="ECO:0000313" key="13">
    <source>
        <dbReference type="EMBL" id="EHJ60157.1"/>
    </source>
</evidence>
<evidence type="ECO:0000256" key="9">
    <source>
        <dbReference type="ARBA" id="ARBA00023136"/>
    </source>
</evidence>
<keyword evidence="7 11" id="KW-1133">Transmembrane helix</keyword>
<organism evidence="13 14">
    <name type="scientific">Novosphingobium pentaromativorans US6-1</name>
    <dbReference type="NCBI Taxonomy" id="1088721"/>
    <lineage>
        <taxon>Bacteria</taxon>
        <taxon>Pseudomonadati</taxon>
        <taxon>Pseudomonadota</taxon>
        <taxon>Alphaproteobacteria</taxon>
        <taxon>Sphingomonadales</taxon>
        <taxon>Sphingomonadaceae</taxon>
        <taxon>Novosphingobium</taxon>
    </lineage>
</organism>
<dbReference type="PANTHER" id="PTHR11410:SF0">
    <property type="entry name" value="ATP SYNTHASE SUBUNIT A"/>
    <property type="match status" value="1"/>
</dbReference>
<dbReference type="GO" id="GO:0005886">
    <property type="term" value="C:plasma membrane"/>
    <property type="evidence" value="ECO:0007669"/>
    <property type="project" value="UniProtKB-SubCell"/>
</dbReference>
<name>G6EEU2_9SPHN</name>
<dbReference type="NCBIfam" id="TIGR01131">
    <property type="entry name" value="ATP_synt_6_or_A"/>
    <property type="match status" value="1"/>
</dbReference>
<dbReference type="InterPro" id="IPR035908">
    <property type="entry name" value="F0_ATP_A_sf"/>
</dbReference>
<keyword evidence="8 11" id="KW-0406">Ion transport</keyword>
<dbReference type="STRING" id="1088721.JI59_05780"/>
<proteinExistence type="inferred from homology"/>
<evidence type="ECO:0000256" key="6">
    <source>
        <dbReference type="ARBA" id="ARBA00022781"/>
    </source>
</evidence>
<dbReference type="Pfam" id="PF00119">
    <property type="entry name" value="ATP-synt_A"/>
    <property type="match status" value="1"/>
</dbReference>
<dbReference type="HAMAP" id="MF_01393">
    <property type="entry name" value="ATP_synth_a_bact"/>
    <property type="match status" value="1"/>
</dbReference>
<evidence type="ECO:0000256" key="1">
    <source>
        <dbReference type="ARBA" id="ARBA00004141"/>
    </source>
</evidence>
<evidence type="ECO:0000313" key="14">
    <source>
        <dbReference type="Proteomes" id="UP000004030"/>
    </source>
</evidence>
<sequence>MNRALSFIGDREIRVAAEAKVDPMHQFSIQPLFGSDGWNIAGYNIAFTNSALWMAIATVALLIFVAGGAKRQLVPGRWQMAVETFTGFVDGMLAANVGPNGKKYVPYIFSLFMFILFANFLGLLPLGVIGLHPFTFTSHFSATGVLSILSFSIVLIVGFVKHKLHFFSLFVPHGTPVVMVVPIFFVELISFLVRPFSLGLRLFVAMMAGHVLLEVLSSFVISSGNANIGLFAIAGLPSFVLMVGICALELLVAGIQAYVFALLTCVYLNDAENLH</sequence>
<evidence type="ECO:0000256" key="8">
    <source>
        <dbReference type="ARBA" id="ARBA00023065"/>
    </source>
</evidence>
<dbReference type="NCBIfam" id="NF004482">
    <property type="entry name" value="PRK05815.2-4"/>
    <property type="match status" value="1"/>
</dbReference>
<comment type="function">
    <text evidence="11 12">Key component of the proton channel; it plays a direct role in the translocation of protons across the membrane.</text>
</comment>
<keyword evidence="4 11" id="KW-0138">CF(0)</keyword>
<keyword evidence="11" id="KW-1003">Cell membrane</keyword>
<keyword evidence="5 11" id="KW-0812">Transmembrane</keyword>